<evidence type="ECO:0000256" key="7">
    <source>
        <dbReference type="ARBA" id="ARBA00022824"/>
    </source>
</evidence>
<keyword evidence="7" id="KW-0256">Endoplasmic reticulum</keyword>
<evidence type="ECO:0000256" key="4">
    <source>
        <dbReference type="ARBA" id="ARBA00010617"/>
    </source>
</evidence>
<dbReference type="Proteomes" id="UP000007875">
    <property type="component" value="Unassembled WGS sequence"/>
</dbReference>
<evidence type="ECO:0000313" key="15">
    <source>
        <dbReference type="Ensembl" id="ENSCSAVP00000018483.1"/>
    </source>
</evidence>
<evidence type="ECO:0000256" key="11">
    <source>
        <dbReference type="ARBA" id="ARBA00023136"/>
    </source>
</evidence>
<dbReference type="eggNOG" id="KOG0684">
    <property type="taxonomic scope" value="Eukaryota"/>
</dbReference>
<dbReference type="GO" id="GO:0008395">
    <property type="term" value="F:steroid hydroxylase activity"/>
    <property type="evidence" value="ECO:0007669"/>
    <property type="project" value="TreeGrafter"/>
</dbReference>
<feature type="binding site" description="axial binding residue" evidence="13">
    <location>
        <position position="464"/>
    </location>
    <ligand>
        <name>heme</name>
        <dbReference type="ChEBI" id="CHEBI:30413"/>
    </ligand>
    <ligandPart>
        <name>Fe</name>
        <dbReference type="ChEBI" id="CHEBI:18248"/>
    </ligandPart>
</feature>
<evidence type="ECO:0000256" key="1">
    <source>
        <dbReference type="ARBA" id="ARBA00001971"/>
    </source>
</evidence>
<dbReference type="Gene3D" id="1.10.630.10">
    <property type="entry name" value="Cytochrome P450"/>
    <property type="match status" value="1"/>
</dbReference>
<keyword evidence="11" id="KW-0472">Membrane</keyword>
<keyword evidence="5 13" id="KW-0349">Heme</keyword>
<dbReference type="GO" id="GO:0016705">
    <property type="term" value="F:oxidoreductase activity, acting on paired donors, with incorporation or reduction of molecular oxygen"/>
    <property type="evidence" value="ECO:0007669"/>
    <property type="project" value="InterPro"/>
</dbReference>
<dbReference type="PANTHER" id="PTHR24304">
    <property type="entry name" value="CYTOCHROME P450 FAMILY 7"/>
    <property type="match status" value="1"/>
</dbReference>
<dbReference type="InterPro" id="IPR024204">
    <property type="entry name" value="Cyt_P450_CYP7A1-type"/>
</dbReference>
<name>H2ZLL7_CIOSA</name>
<dbReference type="SUPFAM" id="SSF48264">
    <property type="entry name" value="Cytochrome P450"/>
    <property type="match status" value="1"/>
</dbReference>
<reference evidence="15" key="3">
    <citation type="submission" date="2025-09" db="UniProtKB">
        <authorList>
            <consortium name="Ensembl"/>
        </authorList>
    </citation>
    <scope>IDENTIFICATION</scope>
</reference>
<dbReference type="AlphaFoldDB" id="H2ZLL7"/>
<keyword evidence="16" id="KW-1185">Reference proteome</keyword>
<evidence type="ECO:0000256" key="14">
    <source>
        <dbReference type="PIRSR" id="PIRSR000047-2"/>
    </source>
</evidence>
<proteinExistence type="inferred from homology"/>
<dbReference type="InterPro" id="IPR050529">
    <property type="entry name" value="CYP450_sterol_14alpha_dmase"/>
</dbReference>
<evidence type="ECO:0000256" key="9">
    <source>
        <dbReference type="ARBA" id="ARBA00023004"/>
    </source>
</evidence>
<evidence type="ECO:0000256" key="5">
    <source>
        <dbReference type="ARBA" id="ARBA00022617"/>
    </source>
</evidence>
<evidence type="ECO:0000256" key="8">
    <source>
        <dbReference type="ARBA" id="ARBA00023002"/>
    </source>
</evidence>
<evidence type="ECO:0000256" key="12">
    <source>
        <dbReference type="ARBA" id="ARBA00023221"/>
    </source>
</evidence>
<keyword evidence="9 13" id="KW-0408">Iron</keyword>
<reference evidence="15" key="2">
    <citation type="submission" date="2025-08" db="UniProtKB">
        <authorList>
            <consortium name="Ensembl"/>
        </authorList>
    </citation>
    <scope>IDENTIFICATION</scope>
</reference>
<evidence type="ECO:0000256" key="13">
    <source>
        <dbReference type="PIRSR" id="PIRSR000047-1"/>
    </source>
</evidence>
<protein>
    <submittedName>
        <fullName evidence="15">Uncharacterized protein</fullName>
    </submittedName>
</protein>
<dbReference type="GeneTree" id="ENSGT00940000153141"/>
<dbReference type="Pfam" id="PF00067">
    <property type="entry name" value="p450"/>
    <property type="match status" value="1"/>
</dbReference>
<keyword evidence="8" id="KW-0560">Oxidoreductase</keyword>
<evidence type="ECO:0000256" key="3">
    <source>
        <dbReference type="ARBA" id="ARBA00004860"/>
    </source>
</evidence>
<dbReference type="InterPro" id="IPR002403">
    <property type="entry name" value="Cyt_P450_E_grp-IV"/>
</dbReference>
<reference evidence="16" key="1">
    <citation type="submission" date="2003-08" db="EMBL/GenBank/DDBJ databases">
        <authorList>
            <person name="Birren B."/>
            <person name="Nusbaum C."/>
            <person name="Abebe A."/>
            <person name="Abouelleil A."/>
            <person name="Adekoya E."/>
            <person name="Ait-zahra M."/>
            <person name="Allen N."/>
            <person name="Allen T."/>
            <person name="An P."/>
            <person name="Anderson M."/>
            <person name="Anderson S."/>
            <person name="Arachchi H."/>
            <person name="Armbruster J."/>
            <person name="Bachantsang P."/>
            <person name="Baldwin J."/>
            <person name="Barry A."/>
            <person name="Bayul T."/>
            <person name="Blitshsteyn B."/>
            <person name="Bloom T."/>
            <person name="Blye J."/>
            <person name="Boguslavskiy L."/>
            <person name="Borowsky M."/>
            <person name="Boukhgalter B."/>
            <person name="Brunache A."/>
            <person name="Butler J."/>
            <person name="Calixte N."/>
            <person name="Calvo S."/>
            <person name="Camarata J."/>
            <person name="Campo K."/>
            <person name="Chang J."/>
            <person name="Cheshatsang Y."/>
            <person name="Citroen M."/>
            <person name="Collymore A."/>
            <person name="Considine T."/>
            <person name="Cook A."/>
            <person name="Cooke P."/>
            <person name="Corum B."/>
            <person name="Cuomo C."/>
            <person name="David R."/>
            <person name="Dawoe T."/>
            <person name="Degray S."/>
            <person name="Dodge S."/>
            <person name="Dooley K."/>
            <person name="Dorje P."/>
            <person name="Dorjee K."/>
            <person name="Dorris L."/>
            <person name="Duffey N."/>
            <person name="Dupes A."/>
            <person name="Elkins T."/>
            <person name="Engels R."/>
            <person name="Erickson J."/>
            <person name="Farina A."/>
            <person name="Faro S."/>
            <person name="Ferreira P."/>
            <person name="Fischer H."/>
            <person name="Fitzgerald M."/>
            <person name="Foley K."/>
            <person name="Gage D."/>
            <person name="Galagan J."/>
            <person name="Gearin G."/>
            <person name="Gnerre S."/>
            <person name="Gnirke A."/>
            <person name="Goyette A."/>
            <person name="Graham J."/>
            <person name="Grandbois E."/>
            <person name="Gyaltsen K."/>
            <person name="Hafez N."/>
            <person name="Hagopian D."/>
            <person name="Hagos B."/>
            <person name="Hall J."/>
            <person name="Hatcher B."/>
            <person name="Heller A."/>
            <person name="Higgins H."/>
            <person name="Honan T."/>
            <person name="Horn A."/>
            <person name="Houde N."/>
            <person name="Hughes L."/>
            <person name="Hulme W."/>
            <person name="Husby E."/>
            <person name="Iliev I."/>
            <person name="Jaffe D."/>
            <person name="Jones C."/>
            <person name="Kamal M."/>
            <person name="Kamat A."/>
            <person name="Kamvysselis M."/>
            <person name="Karlsson E."/>
            <person name="Kells C."/>
            <person name="Kieu A."/>
            <person name="Kisner P."/>
            <person name="Kodira C."/>
            <person name="Kulbokas E."/>
            <person name="Labutti K."/>
            <person name="Lama D."/>
            <person name="Landers T."/>
            <person name="Leger J."/>
            <person name="Levine S."/>
            <person name="Lewis D."/>
            <person name="Lewis T."/>
            <person name="Lindblad-toh K."/>
            <person name="Liu X."/>
            <person name="Lokyitsang T."/>
            <person name="Lokyitsang Y."/>
            <person name="Lucien O."/>
            <person name="Lui A."/>
            <person name="Ma L.J."/>
            <person name="Mabbitt R."/>
            <person name="Macdonald J."/>
            <person name="Maclean C."/>
            <person name="Major J."/>
            <person name="Manning J."/>
            <person name="Marabella R."/>
            <person name="Maru K."/>
            <person name="Matthews C."/>
            <person name="Mauceli E."/>
            <person name="Mccarthy M."/>
            <person name="Mcdonough S."/>
            <person name="Mcghee T."/>
            <person name="Meldrim J."/>
            <person name="Meneus L."/>
            <person name="Mesirov J."/>
            <person name="Mihalev A."/>
            <person name="Mihova T."/>
            <person name="Mikkelsen T."/>
            <person name="Mlenga V."/>
            <person name="Moru K."/>
            <person name="Mozes J."/>
            <person name="Mulrain L."/>
            <person name="Munson G."/>
            <person name="Naylor J."/>
            <person name="Newes C."/>
            <person name="Nguyen C."/>
            <person name="Nguyen N."/>
            <person name="Nguyen T."/>
            <person name="Nicol R."/>
            <person name="Nielsen C."/>
            <person name="Nizzari M."/>
            <person name="Norbu C."/>
            <person name="Norbu N."/>
            <person name="O'donnell P."/>
            <person name="Okoawo O."/>
            <person name="O'leary S."/>
            <person name="Omotosho B."/>
            <person name="O'neill K."/>
            <person name="Osman S."/>
            <person name="Parker S."/>
            <person name="Perrin D."/>
            <person name="Phunkhang P."/>
            <person name="Piqani B."/>
            <person name="Purcell S."/>
            <person name="Rachupka T."/>
            <person name="Ramasamy U."/>
            <person name="Rameau R."/>
            <person name="Ray V."/>
            <person name="Raymond C."/>
            <person name="Retta R."/>
            <person name="Richardson S."/>
            <person name="Rise C."/>
            <person name="Rodriguez J."/>
            <person name="Rogers J."/>
            <person name="Rogov P."/>
            <person name="Rutman M."/>
            <person name="Schupbach R."/>
            <person name="Seaman C."/>
            <person name="Settipalli S."/>
            <person name="Sharpe T."/>
            <person name="Sheridan J."/>
            <person name="Sherpa N."/>
            <person name="Shi J."/>
            <person name="Smirnov S."/>
            <person name="Smith C."/>
            <person name="Sougnez C."/>
            <person name="Spencer B."/>
            <person name="Stalker J."/>
            <person name="Stange-thomann N."/>
            <person name="Stavropoulos S."/>
            <person name="Stetson K."/>
            <person name="Stone C."/>
            <person name="Stone S."/>
            <person name="Stubbs M."/>
            <person name="Talamas J."/>
            <person name="Tchuinga P."/>
            <person name="Tenzing P."/>
            <person name="Tesfaye S."/>
            <person name="Theodore J."/>
            <person name="Thoulutsang Y."/>
            <person name="Topham K."/>
            <person name="Towey S."/>
            <person name="Tsamla T."/>
            <person name="Tsomo N."/>
            <person name="Vallee D."/>
            <person name="Vassiliev H."/>
            <person name="Venkataraman V."/>
            <person name="Vinson J."/>
            <person name="Vo A."/>
            <person name="Wade C."/>
            <person name="Wang S."/>
            <person name="Wangchuk T."/>
            <person name="Wangdi T."/>
            <person name="Whittaker C."/>
            <person name="Wilkinson J."/>
            <person name="Wu Y."/>
            <person name="Wyman D."/>
            <person name="Yadav S."/>
            <person name="Yang S."/>
            <person name="Yang X."/>
            <person name="Yeager S."/>
            <person name="Yee E."/>
            <person name="Young G."/>
            <person name="Zainoun J."/>
            <person name="Zembeck L."/>
            <person name="Zimmer A."/>
            <person name="Zody M."/>
            <person name="Lander E."/>
        </authorList>
    </citation>
    <scope>NUCLEOTIDE SEQUENCE [LARGE SCALE GENOMIC DNA]</scope>
</reference>
<keyword evidence="6 13" id="KW-0479">Metal-binding</keyword>
<dbReference type="InterPro" id="IPR001128">
    <property type="entry name" value="Cyt_P450"/>
</dbReference>
<dbReference type="GO" id="GO:0006699">
    <property type="term" value="P:bile acid biosynthetic process"/>
    <property type="evidence" value="ECO:0007669"/>
    <property type="project" value="TreeGrafter"/>
</dbReference>
<evidence type="ECO:0000256" key="10">
    <source>
        <dbReference type="ARBA" id="ARBA00023098"/>
    </source>
</evidence>
<comment type="cofactor">
    <cofactor evidence="1 13">
        <name>heme</name>
        <dbReference type="ChEBI" id="CHEBI:30413"/>
    </cofactor>
</comment>
<dbReference type="PRINTS" id="PR00465">
    <property type="entry name" value="EP450IV"/>
</dbReference>
<comment type="subcellular location">
    <subcellularLocation>
        <location evidence="2">Endoplasmic reticulum membrane</location>
    </subcellularLocation>
</comment>
<dbReference type="STRING" id="51511.ENSCSAVP00000018483"/>
<keyword evidence="10" id="KW-0443">Lipid metabolism</keyword>
<feature type="binding site" evidence="14">
    <location>
        <position position="289"/>
    </location>
    <ligand>
        <name>substrate</name>
    </ligand>
</feature>
<comment type="pathway">
    <text evidence="3">Lipid metabolism; bile acid biosynthesis.</text>
</comment>
<dbReference type="Ensembl" id="ENSCSAVT00000018683.1">
    <property type="protein sequence ID" value="ENSCSAVP00000018483.1"/>
    <property type="gene ID" value="ENSCSAVG00000010851.1"/>
</dbReference>
<dbReference type="InParanoid" id="H2ZLL7"/>
<dbReference type="GO" id="GO:0042632">
    <property type="term" value="P:cholesterol homeostasis"/>
    <property type="evidence" value="ECO:0007669"/>
    <property type="project" value="TreeGrafter"/>
</dbReference>
<organism evidence="15 16">
    <name type="scientific">Ciona savignyi</name>
    <name type="common">Pacific transparent sea squirt</name>
    <dbReference type="NCBI Taxonomy" id="51511"/>
    <lineage>
        <taxon>Eukaryota</taxon>
        <taxon>Metazoa</taxon>
        <taxon>Chordata</taxon>
        <taxon>Tunicata</taxon>
        <taxon>Ascidiacea</taxon>
        <taxon>Phlebobranchia</taxon>
        <taxon>Cionidae</taxon>
        <taxon>Ciona</taxon>
    </lineage>
</organism>
<evidence type="ECO:0000313" key="16">
    <source>
        <dbReference type="Proteomes" id="UP000007875"/>
    </source>
</evidence>
<dbReference type="GO" id="GO:0005789">
    <property type="term" value="C:endoplasmic reticulum membrane"/>
    <property type="evidence" value="ECO:0007669"/>
    <property type="project" value="UniProtKB-SubCell"/>
</dbReference>
<dbReference type="OMA" id="FWTISHI"/>
<dbReference type="InterPro" id="IPR036396">
    <property type="entry name" value="Cyt_P450_sf"/>
</dbReference>
<dbReference type="PIRSF" id="PIRSF000047">
    <property type="entry name" value="Cytochrome_CYPVIIA1"/>
    <property type="match status" value="1"/>
</dbReference>
<evidence type="ECO:0000256" key="2">
    <source>
        <dbReference type="ARBA" id="ARBA00004586"/>
    </source>
</evidence>
<dbReference type="GO" id="GO:0020037">
    <property type="term" value="F:heme binding"/>
    <property type="evidence" value="ECO:0007669"/>
    <property type="project" value="InterPro"/>
</dbReference>
<keyword evidence="12" id="KW-0753">Steroid metabolism</keyword>
<sequence>INMIWTLSLIVLNLVLAFLYIGRRKRLPGEPPLVSHWIPFVGAALDIGKAPLDYMRSLQRRLGDVFTIKLAGWDVHVFMNPLDVPSLERAKSIDHTQVIGQFVSQMVGDKHLIHNPAKHSEVIPKTLEKTLRSAMHLITLCDSCTSILPKTIERTLKSEFSSKRKMKIGLYKLCKKLVADMTLNLFFGSLASDKDCSEETRKICEEFFVYFDSSALLVDRIPIHLLPATKRSRNKMFELLSDFDFENRENVSKLISQVAAVGKSHNPENSTNEERVRHLLIILWSAQANTLPALFWTLFHILNDKQAKVDVLQEFEKHLGKSENFYDVTTVGENLQWPTMDDIQRIKKGDLDKMVVLDSCLKETLRVSGSSMAVRRATQNTTITLHSGKVYNIRKGDYTSYFAPVTHQDTQIYEKPEEYRHERFLQRGEKDPNMLKSRTQFSKEGKRISPSTSIMTFGYGAIRCPGRHIAMIEIKVLALTLLKHFNIDLGQIYDRSSKDYPQPDLTHLGFGVMPPDRDVGFKYAFETY</sequence>
<comment type="similarity">
    <text evidence="4">Belongs to the cytochrome P450 family.</text>
</comment>
<dbReference type="PANTHER" id="PTHR24304:SF4">
    <property type="entry name" value="CYTOCHROME P450"/>
    <property type="match status" value="1"/>
</dbReference>
<dbReference type="GO" id="GO:0005506">
    <property type="term" value="F:iron ion binding"/>
    <property type="evidence" value="ECO:0007669"/>
    <property type="project" value="InterPro"/>
</dbReference>
<accession>H2ZLL7</accession>
<evidence type="ECO:0000256" key="6">
    <source>
        <dbReference type="ARBA" id="ARBA00022723"/>
    </source>
</evidence>